<dbReference type="SUPFAM" id="SSF46689">
    <property type="entry name" value="Homeodomain-like"/>
    <property type="match status" value="1"/>
</dbReference>
<dbReference type="PRINTS" id="PR00032">
    <property type="entry name" value="HTHARAC"/>
</dbReference>
<dbReference type="Proteomes" id="UP000682802">
    <property type="component" value="Chromosome 1"/>
</dbReference>
<keyword evidence="6" id="KW-1185">Reference proteome</keyword>
<evidence type="ECO:0000256" key="1">
    <source>
        <dbReference type="ARBA" id="ARBA00023015"/>
    </source>
</evidence>
<evidence type="ECO:0000256" key="3">
    <source>
        <dbReference type="ARBA" id="ARBA00023163"/>
    </source>
</evidence>
<keyword evidence="1" id="KW-0805">Transcription regulation</keyword>
<protein>
    <submittedName>
        <fullName evidence="5">AraC family transcriptional regulator</fullName>
    </submittedName>
</protein>
<dbReference type="EMBL" id="CP076128">
    <property type="protein sequence ID" value="QWG06079.1"/>
    <property type="molecule type" value="Genomic_DNA"/>
</dbReference>
<dbReference type="PANTHER" id="PTHR47893:SF1">
    <property type="entry name" value="REGULATORY PROTEIN PCHR"/>
    <property type="match status" value="1"/>
</dbReference>
<dbReference type="Gene3D" id="1.10.10.60">
    <property type="entry name" value="Homeodomain-like"/>
    <property type="match status" value="1"/>
</dbReference>
<dbReference type="InterPro" id="IPR009057">
    <property type="entry name" value="Homeodomain-like_sf"/>
</dbReference>
<organism evidence="5 6">
    <name type="scientific">Flammeovirga kamogawensis</name>
    <dbReference type="NCBI Taxonomy" id="373891"/>
    <lineage>
        <taxon>Bacteria</taxon>
        <taxon>Pseudomonadati</taxon>
        <taxon>Bacteroidota</taxon>
        <taxon>Cytophagia</taxon>
        <taxon>Cytophagales</taxon>
        <taxon>Flammeovirgaceae</taxon>
        <taxon>Flammeovirga</taxon>
    </lineage>
</organism>
<feature type="domain" description="HTH araC/xylS-type" evidence="4">
    <location>
        <begin position="219"/>
        <end position="317"/>
    </location>
</feature>
<proteinExistence type="predicted"/>
<dbReference type="InterPro" id="IPR053142">
    <property type="entry name" value="PchR_regulatory_protein"/>
</dbReference>
<evidence type="ECO:0000313" key="6">
    <source>
        <dbReference type="Proteomes" id="UP000682802"/>
    </source>
</evidence>
<reference evidence="5 6" key="1">
    <citation type="submission" date="2021-05" db="EMBL/GenBank/DDBJ databases">
        <title>Comparative genomic studies on the polysaccharide-degrading batcterial strains of the Flammeovirga genus.</title>
        <authorList>
            <person name="Zewei F."/>
            <person name="Zheng Z."/>
            <person name="Yu L."/>
            <person name="Ruyue G."/>
            <person name="Yanhong M."/>
            <person name="Yuanyuan C."/>
            <person name="Jingyan G."/>
            <person name="Wenjun H."/>
        </authorList>
    </citation>
    <scope>NUCLEOTIDE SEQUENCE [LARGE SCALE GENOMIC DNA]</scope>
    <source>
        <strain evidence="5 6">YS10</strain>
    </source>
</reference>
<sequence>MTNFENHKNDIATFFSGKFISDDFIEVDNEIAKGFIFFYKLSDYKHFLVFNLEIKQPIDYELDYSKAQHFSRLAAFFNNEIYVKSLKENTEQLISYDGFYTSDKNVRIKGKLKKGEYLQHISFFYTEELFDIILNEQVRKYYQTQNHFLIYLDNRSELNNFKKTLLTIFSYPPEIIGQVLKVKLQELKFIFLARLFNLDIEKLDIKNSSITNYQLKILFEIRTTILEDLREKPNVGDFIAKYGIHKTLLQSLFQETFGYTIYNFFTIQRMEKTKEELIDKKMSTTEIAYEYGFSDVQHFSKQFKKFFGETPSKFYTKFNVN</sequence>
<evidence type="ECO:0000313" key="5">
    <source>
        <dbReference type="EMBL" id="QWG06079.1"/>
    </source>
</evidence>
<dbReference type="InterPro" id="IPR020449">
    <property type="entry name" value="Tscrpt_reg_AraC-type_HTH"/>
</dbReference>
<name>A0ABX8GRN1_9BACT</name>
<dbReference type="PANTHER" id="PTHR47893">
    <property type="entry name" value="REGULATORY PROTEIN PCHR"/>
    <property type="match status" value="1"/>
</dbReference>
<dbReference type="PROSITE" id="PS01124">
    <property type="entry name" value="HTH_ARAC_FAMILY_2"/>
    <property type="match status" value="1"/>
</dbReference>
<evidence type="ECO:0000259" key="4">
    <source>
        <dbReference type="PROSITE" id="PS01124"/>
    </source>
</evidence>
<dbReference type="RefSeq" id="WP_158631041.1">
    <property type="nucleotide sequence ID" value="NZ_CP076128.1"/>
</dbReference>
<keyword evidence="2" id="KW-0238">DNA-binding</keyword>
<gene>
    <name evidence="5" type="ORF">KM029_11980</name>
</gene>
<accession>A0ABX8GRN1</accession>
<dbReference type="InterPro" id="IPR018060">
    <property type="entry name" value="HTH_AraC"/>
</dbReference>
<evidence type="ECO:0000256" key="2">
    <source>
        <dbReference type="ARBA" id="ARBA00023125"/>
    </source>
</evidence>
<dbReference type="Pfam" id="PF12833">
    <property type="entry name" value="HTH_18"/>
    <property type="match status" value="1"/>
</dbReference>
<keyword evidence="3" id="KW-0804">Transcription</keyword>
<dbReference type="SMART" id="SM00342">
    <property type="entry name" value="HTH_ARAC"/>
    <property type="match status" value="1"/>
</dbReference>